<accession>A0ABZ2KED1</accession>
<dbReference type="Pfam" id="PF01177">
    <property type="entry name" value="Asp_Glu_race"/>
    <property type="match status" value="1"/>
</dbReference>
<dbReference type="PROSITE" id="PS00924">
    <property type="entry name" value="ASP_GLU_RACEMASE_2"/>
    <property type="match status" value="1"/>
</dbReference>
<reference evidence="2 3" key="1">
    <citation type="submission" date="2021-12" db="EMBL/GenBank/DDBJ databases">
        <title>Discovery of the Pendulisporaceae a myxobacterial family with distinct sporulation behavior and unique specialized metabolism.</title>
        <authorList>
            <person name="Garcia R."/>
            <person name="Popoff A."/>
            <person name="Bader C.D."/>
            <person name="Loehr J."/>
            <person name="Walesch S."/>
            <person name="Walt C."/>
            <person name="Boldt J."/>
            <person name="Bunk B."/>
            <person name="Haeckl F.J.F.P.J."/>
            <person name="Gunesch A.P."/>
            <person name="Birkelbach J."/>
            <person name="Nuebel U."/>
            <person name="Pietschmann T."/>
            <person name="Bach T."/>
            <person name="Mueller R."/>
        </authorList>
    </citation>
    <scope>NUCLEOTIDE SEQUENCE [LARGE SCALE GENOMIC DNA]</scope>
    <source>
        <strain evidence="2 3">MSr12523</strain>
    </source>
</reference>
<dbReference type="InterPro" id="IPR015942">
    <property type="entry name" value="Asp/Glu/hydantoin_racemase"/>
</dbReference>
<protein>
    <submittedName>
        <fullName evidence="2">Aspartate/glutamate racemase family protein</fullName>
    </submittedName>
</protein>
<evidence type="ECO:0000313" key="2">
    <source>
        <dbReference type="EMBL" id="WXA97008.1"/>
    </source>
</evidence>
<dbReference type="EMBL" id="CP089982">
    <property type="protein sequence ID" value="WXA97008.1"/>
    <property type="molecule type" value="Genomic_DNA"/>
</dbReference>
<evidence type="ECO:0000313" key="3">
    <source>
        <dbReference type="Proteomes" id="UP001379533"/>
    </source>
</evidence>
<evidence type="ECO:0000256" key="1">
    <source>
        <dbReference type="ARBA" id="ARBA00023235"/>
    </source>
</evidence>
<organism evidence="2 3">
    <name type="scientific">Pendulispora brunnea</name>
    <dbReference type="NCBI Taxonomy" id="2905690"/>
    <lineage>
        <taxon>Bacteria</taxon>
        <taxon>Pseudomonadati</taxon>
        <taxon>Myxococcota</taxon>
        <taxon>Myxococcia</taxon>
        <taxon>Myxococcales</taxon>
        <taxon>Sorangiineae</taxon>
        <taxon>Pendulisporaceae</taxon>
        <taxon>Pendulispora</taxon>
    </lineage>
</organism>
<dbReference type="Gene3D" id="3.40.50.1860">
    <property type="match status" value="2"/>
</dbReference>
<keyword evidence="3" id="KW-1185">Reference proteome</keyword>
<dbReference type="PANTHER" id="PTHR21198">
    <property type="entry name" value="GLUTAMATE RACEMASE"/>
    <property type="match status" value="1"/>
</dbReference>
<dbReference type="InterPro" id="IPR033134">
    <property type="entry name" value="Asp/Glu_racemase_AS_2"/>
</dbReference>
<dbReference type="InterPro" id="IPR001920">
    <property type="entry name" value="Asp/Glu_race"/>
</dbReference>
<dbReference type="SUPFAM" id="SSF53681">
    <property type="entry name" value="Aspartate/glutamate racemase"/>
    <property type="match status" value="2"/>
</dbReference>
<keyword evidence="1" id="KW-0413">Isomerase</keyword>
<gene>
    <name evidence="2" type="ORF">LZC95_09185</name>
</gene>
<dbReference type="PANTHER" id="PTHR21198:SF7">
    <property type="entry name" value="ASPARTATE-GLUTAMATE RACEMASE FAMILY"/>
    <property type="match status" value="1"/>
</dbReference>
<dbReference type="Proteomes" id="UP001379533">
    <property type="component" value="Chromosome"/>
</dbReference>
<sequence>MGPSSTAPFLDMVYAECRSQYGAKRDADYPHILLYSLPTPYADDVDPGAMRAAIAGGIRRLALACVDFVTVPCSTAHRYLEEIRPQVGVPVMDMVTATVVKACEGATRVGVMATSETLAWGGYRSALLKNGVEPVVLDVVQPLVEHMLARLTEGARPVDLADTWKTVVRLYRERGIDRIIVGCTDLSAMIGLGAEAEFVDAAAILARLSVAEYVRRREITRA</sequence>
<name>A0ABZ2KED1_9BACT</name>
<proteinExistence type="predicted"/>